<feature type="domain" description="C2H2-type" evidence="14">
    <location>
        <begin position="32"/>
        <end position="59"/>
    </location>
</feature>
<dbReference type="InterPro" id="IPR050826">
    <property type="entry name" value="Krueppel_C2H2_ZnFinger"/>
</dbReference>
<feature type="non-terminal residue" evidence="15">
    <location>
        <position position="1"/>
    </location>
</feature>
<comment type="function">
    <text evidence="1">May be involved in transcriptional regulation.</text>
</comment>
<accession>A0A7K6NUQ9</accession>
<keyword evidence="5" id="KW-0677">Repeat</keyword>
<evidence type="ECO:0000256" key="1">
    <source>
        <dbReference type="ARBA" id="ARBA00003767"/>
    </source>
</evidence>
<comment type="similarity">
    <text evidence="3">Belongs to the krueppel C2H2-type zinc-finger protein family.</text>
</comment>
<keyword evidence="16" id="KW-1185">Reference proteome</keyword>
<proteinExistence type="inferred from homology"/>
<protein>
    <submittedName>
        <fullName evidence="15">ZN300 protein</fullName>
    </submittedName>
</protein>
<dbReference type="GO" id="GO:0003677">
    <property type="term" value="F:DNA binding"/>
    <property type="evidence" value="ECO:0007669"/>
    <property type="project" value="UniProtKB-KW"/>
</dbReference>
<feature type="non-terminal residue" evidence="15">
    <location>
        <position position="135"/>
    </location>
</feature>
<feature type="region of interest" description="Disordered" evidence="13">
    <location>
        <begin position="59"/>
        <end position="83"/>
    </location>
</feature>
<dbReference type="PROSITE" id="PS50157">
    <property type="entry name" value="ZINC_FINGER_C2H2_2"/>
    <property type="match status" value="4"/>
</dbReference>
<evidence type="ECO:0000313" key="15">
    <source>
        <dbReference type="EMBL" id="NWW52762.1"/>
    </source>
</evidence>
<dbReference type="InterPro" id="IPR013087">
    <property type="entry name" value="Znf_C2H2_type"/>
</dbReference>
<dbReference type="FunFam" id="3.30.160.60:FF:002716">
    <property type="entry name" value="Zinc finger protein 212"/>
    <property type="match status" value="1"/>
</dbReference>
<gene>
    <name evidence="15" type="primary">Znf300_1</name>
    <name evidence="15" type="ORF">PEDTOR_R09862</name>
</gene>
<dbReference type="GO" id="GO:0005634">
    <property type="term" value="C:nucleus"/>
    <property type="evidence" value="ECO:0007669"/>
    <property type="project" value="UniProtKB-SubCell"/>
</dbReference>
<reference evidence="15 16" key="1">
    <citation type="submission" date="2019-09" db="EMBL/GenBank/DDBJ databases">
        <title>Bird 10,000 Genomes (B10K) Project - Family phase.</title>
        <authorList>
            <person name="Zhang G."/>
        </authorList>
    </citation>
    <scope>NUCLEOTIDE SEQUENCE [LARGE SCALE GENOMIC DNA]</scope>
    <source>
        <strain evidence="15">B10K-DU-029-80</strain>
        <tissue evidence="15">Muscle</tissue>
    </source>
</reference>
<keyword evidence="4" id="KW-0479">Metal-binding</keyword>
<dbReference type="FunFam" id="3.30.160.60:FF:002408">
    <property type="entry name" value="myeloid zinc finger 1"/>
    <property type="match status" value="1"/>
</dbReference>
<keyword evidence="7" id="KW-0862">Zinc</keyword>
<feature type="domain" description="C2H2-type" evidence="14">
    <location>
        <begin position="4"/>
        <end position="31"/>
    </location>
</feature>
<feature type="domain" description="C2H2-type" evidence="14">
    <location>
        <begin position="89"/>
        <end position="116"/>
    </location>
</feature>
<comment type="subcellular location">
    <subcellularLocation>
        <location evidence="2">Nucleus</location>
    </subcellularLocation>
</comment>
<dbReference type="FunFam" id="3.30.160.60:FF:001325">
    <property type="entry name" value="zinc finger protein 200"/>
    <property type="match status" value="1"/>
</dbReference>
<dbReference type="EMBL" id="VZRU01017182">
    <property type="protein sequence ID" value="NWW52762.1"/>
    <property type="molecule type" value="Genomic_DNA"/>
</dbReference>
<dbReference type="GO" id="GO:0008270">
    <property type="term" value="F:zinc ion binding"/>
    <property type="evidence" value="ECO:0007669"/>
    <property type="project" value="UniProtKB-KW"/>
</dbReference>
<evidence type="ECO:0000256" key="9">
    <source>
        <dbReference type="ARBA" id="ARBA00023125"/>
    </source>
</evidence>
<comment type="caution">
    <text evidence="15">The sequence shown here is derived from an EMBL/GenBank/DDBJ whole genome shotgun (WGS) entry which is preliminary data.</text>
</comment>
<keyword evidence="11" id="KW-0539">Nucleus</keyword>
<evidence type="ECO:0000313" key="16">
    <source>
        <dbReference type="Proteomes" id="UP000565207"/>
    </source>
</evidence>
<keyword evidence="9" id="KW-0238">DNA-binding</keyword>
<organism evidence="15 16">
    <name type="scientific">Pedionomus torquatus</name>
    <name type="common">Plains-wanderer</name>
    <dbReference type="NCBI Taxonomy" id="227192"/>
    <lineage>
        <taxon>Eukaryota</taxon>
        <taxon>Metazoa</taxon>
        <taxon>Chordata</taxon>
        <taxon>Craniata</taxon>
        <taxon>Vertebrata</taxon>
        <taxon>Euteleostomi</taxon>
        <taxon>Archelosauria</taxon>
        <taxon>Archosauria</taxon>
        <taxon>Dinosauria</taxon>
        <taxon>Saurischia</taxon>
        <taxon>Theropoda</taxon>
        <taxon>Coelurosauria</taxon>
        <taxon>Aves</taxon>
        <taxon>Neognathae</taxon>
        <taxon>Neoaves</taxon>
        <taxon>Charadriiformes</taxon>
        <taxon>Pedionomidae</taxon>
        <taxon>Pedionomus</taxon>
    </lineage>
</organism>
<dbReference type="SMART" id="SM00355">
    <property type="entry name" value="ZnF_C2H2"/>
    <property type="match status" value="4"/>
</dbReference>
<dbReference type="Gene3D" id="3.30.160.60">
    <property type="entry name" value="Classic Zinc Finger"/>
    <property type="match status" value="4"/>
</dbReference>
<evidence type="ECO:0000256" key="11">
    <source>
        <dbReference type="ARBA" id="ARBA00023242"/>
    </source>
</evidence>
<evidence type="ECO:0000256" key="10">
    <source>
        <dbReference type="ARBA" id="ARBA00023163"/>
    </source>
</evidence>
<evidence type="ECO:0000256" key="6">
    <source>
        <dbReference type="ARBA" id="ARBA00022771"/>
    </source>
</evidence>
<evidence type="ECO:0000256" key="4">
    <source>
        <dbReference type="ARBA" id="ARBA00022723"/>
    </source>
</evidence>
<dbReference type="PROSITE" id="PS00028">
    <property type="entry name" value="ZINC_FINGER_C2H2_1"/>
    <property type="match status" value="3"/>
</dbReference>
<dbReference type="Proteomes" id="UP000565207">
    <property type="component" value="Unassembled WGS sequence"/>
</dbReference>
<evidence type="ECO:0000256" key="3">
    <source>
        <dbReference type="ARBA" id="ARBA00006991"/>
    </source>
</evidence>
<feature type="domain" description="C2H2-type" evidence="14">
    <location>
        <begin position="117"/>
        <end position="135"/>
    </location>
</feature>
<evidence type="ECO:0000256" key="2">
    <source>
        <dbReference type="ARBA" id="ARBA00004123"/>
    </source>
</evidence>
<name>A0A7K6NUQ9_PEDTO</name>
<keyword evidence="8" id="KW-0805">Transcription regulation</keyword>
<evidence type="ECO:0000259" key="14">
    <source>
        <dbReference type="PROSITE" id="PS50157"/>
    </source>
</evidence>
<dbReference type="AlphaFoldDB" id="A0A7K6NUQ9"/>
<evidence type="ECO:0000256" key="5">
    <source>
        <dbReference type="ARBA" id="ARBA00022737"/>
    </source>
</evidence>
<dbReference type="Pfam" id="PF00096">
    <property type="entry name" value="zf-C2H2"/>
    <property type="match status" value="4"/>
</dbReference>
<dbReference type="PANTHER" id="PTHR24377">
    <property type="entry name" value="IP01015P-RELATED"/>
    <property type="match status" value="1"/>
</dbReference>
<keyword evidence="6 12" id="KW-0863">Zinc-finger</keyword>
<evidence type="ECO:0000256" key="13">
    <source>
        <dbReference type="SAM" id="MobiDB-lite"/>
    </source>
</evidence>
<evidence type="ECO:0000256" key="12">
    <source>
        <dbReference type="PROSITE-ProRule" id="PRU00042"/>
    </source>
</evidence>
<dbReference type="SUPFAM" id="SSF57667">
    <property type="entry name" value="beta-beta-alpha zinc fingers"/>
    <property type="match status" value="2"/>
</dbReference>
<dbReference type="InterPro" id="IPR036236">
    <property type="entry name" value="Znf_C2H2_sf"/>
</dbReference>
<evidence type="ECO:0000256" key="7">
    <source>
        <dbReference type="ARBA" id="ARBA00022833"/>
    </source>
</evidence>
<evidence type="ECO:0000256" key="8">
    <source>
        <dbReference type="ARBA" id="ARBA00023015"/>
    </source>
</evidence>
<keyword evidence="10" id="KW-0804">Transcription</keyword>
<sequence>EKPYRCGDCGKSFSQRPNLLTHRRVHTGERPFPCAQCGKSFSQKANLLAHQRIHAAGEKALAGGEQEDGASSKPKLRSQQRNYQEDTPFVCPECGKSFRQKPNLITHRRIHTGERPFTCFLCGRSFNQKTNLVTH</sequence>
<dbReference type="FunFam" id="3.30.160.60:FF:003095">
    <property type="match status" value="1"/>
</dbReference>